<dbReference type="Proteomes" id="UP001162060">
    <property type="component" value="Unassembled WGS sequence"/>
</dbReference>
<dbReference type="EMBL" id="CAKLBY020000035">
    <property type="protein sequence ID" value="CAK7908350.1"/>
    <property type="molecule type" value="Genomic_DNA"/>
</dbReference>
<protein>
    <submittedName>
        <fullName evidence="1">Uncharacterized protein</fullName>
    </submittedName>
</protein>
<gene>
    <name evidence="1" type="ORF">PM001_LOCUS3710</name>
</gene>
<proteinExistence type="predicted"/>
<evidence type="ECO:0000313" key="2">
    <source>
        <dbReference type="Proteomes" id="UP001162060"/>
    </source>
</evidence>
<comment type="caution">
    <text evidence="1">The sequence shown here is derived from an EMBL/GenBank/DDBJ whole genome shotgun (WGS) entry which is preliminary data.</text>
</comment>
<accession>A0AAV1T918</accession>
<dbReference type="AlphaFoldDB" id="A0AAV1T918"/>
<reference evidence="1" key="1">
    <citation type="submission" date="2024-01" db="EMBL/GenBank/DDBJ databases">
        <authorList>
            <person name="Webb A."/>
        </authorList>
    </citation>
    <scope>NUCLEOTIDE SEQUENCE</scope>
    <source>
        <strain evidence="1">Pm1</strain>
    </source>
</reference>
<sequence>MEPKSAREERFAAQSWEDLTAYNNLALALARELADVFPTIITEVLPADSRLTARD</sequence>
<evidence type="ECO:0000313" key="1">
    <source>
        <dbReference type="EMBL" id="CAK7908350.1"/>
    </source>
</evidence>
<name>A0AAV1T918_9STRA</name>
<organism evidence="1 2">
    <name type="scientific">Peronospora matthiolae</name>
    <dbReference type="NCBI Taxonomy" id="2874970"/>
    <lineage>
        <taxon>Eukaryota</taxon>
        <taxon>Sar</taxon>
        <taxon>Stramenopiles</taxon>
        <taxon>Oomycota</taxon>
        <taxon>Peronosporomycetes</taxon>
        <taxon>Peronosporales</taxon>
        <taxon>Peronosporaceae</taxon>
        <taxon>Peronospora</taxon>
    </lineage>
</organism>